<dbReference type="InterPro" id="IPR014719">
    <property type="entry name" value="Ribosomal_bL12_C/ClpS-like"/>
</dbReference>
<dbReference type="EnsemblMetazoa" id="XM_038216081.1">
    <property type="protein sequence ID" value="XP_038072009.1"/>
    <property type="gene ID" value="LOC119740702"/>
</dbReference>
<dbReference type="GO" id="GO:0061630">
    <property type="term" value="F:ubiquitin protein ligase activity"/>
    <property type="evidence" value="ECO:0007669"/>
    <property type="project" value="UniProtKB-UniRule"/>
</dbReference>
<dbReference type="SMART" id="SM00396">
    <property type="entry name" value="ZnF_UBR1"/>
    <property type="match status" value="1"/>
</dbReference>
<dbReference type="Gene3D" id="1.10.10.2670">
    <property type="entry name" value="E3 ubiquitin-protein ligase"/>
    <property type="match status" value="1"/>
</dbReference>
<feature type="domain" description="UBR-type" evidence="12">
    <location>
        <begin position="102"/>
        <end position="173"/>
    </location>
</feature>
<evidence type="ECO:0000256" key="6">
    <source>
        <dbReference type="ARBA" id="ARBA00022786"/>
    </source>
</evidence>
<keyword evidence="3 10" id="KW-0808">Transferase</keyword>
<dbReference type="FunFam" id="2.10.110.30:FF:000001">
    <property type="entry name" value="E3 ubiquitin-protein ligase UBR2 isoform 1"/>
    <property type="match status" value="1"/>
</dbReference>
<keyword evidence="5 10" id="KW-0863">Zinc-finger</keyword>
<evidence type="ECO:0000259" key="12">
    <source>
        <dbReference type="PROSITE" id="PS51157"/>
    </source>
</evidence>
<dbReference type="InterPro" id="IPR039164">
    <property type="entry name" value="UBR1-like"/>
</dbReference>
<dbReference type="EnsemblMetazoa" id="XM_038216080.1">
    <property type="protein sequence ID" value="XP_038072008.1"/>
    <property type="gene ID" value="LOC119740702"/>
</dbReference>
<feature type="region of interest" description="Disordered" evidence="11">
    <location>
        <begin position="1"/>
        <end position="22"/>
    </location>
</feature>
<comment type="function">
    <text evidence="10">Ubiquitin ligase protein which is a component of the N-end rule pathway. Recognizes and binds to proteins bearing specific N-terminal residues that are destabilizing according to the N-end rule, leading to their ubiquitination and subsequent degradation.</text>
</comment>
<evidence type="ECO:0000256" key="5">
    <source>
        <dbReference type="ARBA" id="ARBA00022771"/>
    </source>
</evidence>
<organism evidence="13 14">
    <name type="scientific">Patiria miniata</name>
    <name type="common">Bat star</name>
    <name type="synonym">Asterina miniata</name>
    <dbReference type="NCBI Taxonomy" id="46514"/>
    <lineage>
        <taxon>Eukaryota</taxon>
        <taxon>Metazoa</taxon>
        <taxon>Echinodermata</taxon>
        <taxon>Eleutherozoa</taxon>
        <taxon>Asterozoa</taxon>
        <taxon>Asteroidea</taxon>
        <taxon>Valvatacea</taxon>
        <taxon>Valvatida</taxon>
        <taxon>Asterinidae</taxon>
        <taxon>Patiria</taxon>
    </lineage>
</organism>
<name>A0A914B784_PATMI</name>
<proteinExistence type="inferred from homology"/>
<dbReference type="PROSITE" id="PS51157">
    <property type="entry name" value="ZF_UBR"/>
    <property type="match status" value="1"/>
</dbReference>
<evidence type="ECO:0000256" key="1">
    <source>
        <dbReference type="ARBA" id="ARBA00000900"/>
    </source>
</evidence>
<evidence type="ECO:0000256" key="8">
    <source>
        <dbReference type="ARBA" id="ARBA00046341"/>
    </source>
</evidence>
<dbReference type="Pfam" id="PF02207">
    <property type="entry name" value="zf-UBR"/>
    <property type="match status" value="1"/>
</dbReference>
<dbReference type="GeneID" id="119740702"/>
<keyword evidence="4 10" id="KW-0479">Metal-binding</keyword>
<reference evidence="13" key="1">
    <citation type="submission" date="2022-11" db="UniProtKB">
        <authorList>
            <consortium name="EnsemblMetazoa"/>
        </authorList>
    </citation>
    <scope>IDENTIFICATION</scope>
</reference>
<dbReference type="Pfam" id="PF18995">
    <property type="entry name" value="PRT6_C"/>
    <property type="match status" value="1"/>
</dbReference>
<dbReference type="InterPro" id="IPR055194">
    <property type="entry name" value="UBR1-like_WH"/>
</dbReference>
<feature type="zinc finger region" description="UBR-type" evidence="9">
    <location>
        <begin position="102"/>
        <end position="173"/>
    </location>
</feature>
<dbReference type="OrthoDB" id="26387at2759"/>
<dbReference type="PANTHER" id="PTHR21497:SF24">
    <property type="entry name" value="E3 UBIQUITIN-PROTEIN LIGASE UBR1"/>
    <property type="match status" value="1"/>
</dbReference>
<dbReference type="InterPro" id="IPR036390">
    <property type="entry name" value="WH_DNA-bd_sf"/>
</dbReference>
<dbReference type="Pfam" id="PF22960">
    <property type="entry name" value="WHD_UBR1"/>
    <property type="match status" value="1"/>
</dbReference>
<dbReference type="FunFam" id="3.30.1390.10:FF:000003">
    <property type="entry name" value="E3 ubiquitin-protein ligase UBR2 isoform X1"/>
    <property type="match status" value="1"/>
</dbReference>
<dbReference type="Gene3D" id="2.10.110.30">
    <property type="match status" value="1"/>
</dbReference>
<comment type="pathway">
    <text evidence="2 10">Protein modification; protein ubiquitination.</text>
</comment>
<evidence type="ECO:0000256" key="10">
    <source>
        <dbReference type="RuleBase" id="RU366018"/>
    </source>
</evidence>
<evidence type="ECO:0000313" key="13">
    <source>
        <dbReference type="EnsemblMetazoa" id="XP_038072008.1"/>
    </source>
</evidence>
<keyword evidence="14" id="KW-1185">Reference proteome</keyword>
<keyword evidence="6 10" id="KW-0833">Ubl conjugation pathway</keyword>
<feature type="region of interest" description="Disordered" evidence="11">
    <location>
        <begin position="1259"/>
        <end position="1284"/>
    </location>
</feature>
<dbReference type="InterPro" id="IPR003126">
    <property type="entry name" value="Znf_UBR"/>
</dbReference>
<dbReference type="InterPro" id="IPR042065">
    <property type="entry name" value="E3_ELL-like"/>
</dbReference>
<dbReference type="InterPro" id="IPR003769">
    <property type="entry name" value="ClpS_core"/>
</dbReference>
<dbReference type="InterPro" id="IPR044046">
    <property type="entry name" value="E3_ligase_UBR-like_C"/>
</dbReference>
<feature type="compositionally biased region" description="Polar residues" evidence="11">
    <location>
        <begin position="1263"/>
        <end position="1279"/>
    </location>
</feature>
<evidence type="ECO:0000256" key="3">
    <source>
        <dbReference type="ARBA" id="ARBA00022679"/>
    </source>
</evidence>
<dbReference type="PANTHER" id="PTHR21497">
    <property type="entry name" value="UBIQUITIN LIGASE E3 ALPHA-RELATED"/>
    <property type="match status" value="1"/>
</dbReference>
<evidence type="ECO:0000256" key="11">
    <source>
        <dbReference type="SAM" id="MobiDB-lite"/>
    </source>
</evidence>
<keyword evidence="7 10" id="KW-0862">Zinc</keyword>
<dbReference type="EC" id="2.3.2.27" evidence="10"/>
<protein>
    <recommendedName>
        <fullName evidence="10">E3 ubiquitin-protein ligase</fullName>
        <ecNumber evidence="10">2.3.2.27</ecNumber>
    </recommendedName>
</protein>
<sequence>MAEQGDDTGTEKNSATSEEMSDSPMLLSQRWQQCSSKADLNTALYQFWRDNVPRAYTSNELSVPEEDLMCQEKLLQPLEWFICNGDPSLVFQQLKKTDNPPQLCGRVFKMGEPTYSCRDCAMDPTCVLCIECFQKSKHKTHRYRMNTSGGGGYCDCGDIEAWKSDPYCSIHQRNPEKPAQDPLEHLPVDMQSYSSALFCIILHYCCDMLLQDDLEVPVEDLRPKTLEDTYCTMLFNDEIHTYEQVIETLRKAVNCTPKEAVDFATIVDREGRSTVRNGLYKDCERARTIIKRNTGLHDAKSLKVQVMHSTVVAHQTYALKLLSWLSEVASYADGLRQLQCQELMKPLHASEYTILEQIMLKDTKLWKVARIQWHKLFMSTLLMDMEYKKKFAIMFTKHYSQILHDFAEDDHDHVVSVTSLSVQIYTVPTVSRMLIIEHNLLAVILKTFVDYTQKFREGPAGGKFRFQRMNLNGLRRFQFVLIDLRYILSNKPEEWTPAVRDRVMDGITVLLDLLSAMHGMDQVVRQVGKHIEIEPEWETAFNLQIKLGPCLTLLLDWCVSDRSLLLRTYRATMTALRKIVHNCQEREVEVADHKTKCLVYNVSTKPITVHCTLVRFLAGLQLELGRYNLSYLSDGLLPPHPLSPLELMEEPLRTQVLMAQVNAAMWRRNGYSLLNQIYYYQNVACQREMYDKDIIMLQSCACLMDSNDFMIRALDRYNLVRFLTVEFEGSSTPEDIQQRTLGLAILEEFLHLLIVLVSERYIPGVGQVTRADRVRREVLHQLYINSMSHSEIVKALPKDVRRNHCHETGVEEVINSVANFKKPTGTNSKGLYEIKPDCLAEYSPFFYHYSRVDQSKSEEQQRKRMKQDKPVQVACPPLPPLPSPNFKNLPHLLDSEVLVSVLHTIVRRAVERIRQIYSEQSLQRALFLTGLAVLEEKRHAKMGEEFHFLEKAVKGEPSLLNLLKNLTGNSTVEPHKELLAWVLQNITELQLMRGDTATASLAPSCPAPKGQDQELLRQQQAERQRRSELAMKKRAHAMDQMRAMQRSFIRQNPEFFEQTLEGAREERTASTSSMDTVDMFLKSSSMEDAFVALGPSHSEPLLDETSKVTCILCMEESEIRVDGDSLVLPMFVQRSTVLAQARNKDLGNPDELDPLFVSAQLTWGVHANTCGHIMHADCWQGYFESLVIKEQRRTFRFRNNLSYDLTRHQYLCPLCKTIGNTVIPLIPPLQALLPEEESDTSCSAFQEWLHLIQGMVRSGVKPPQQSRSDPLDLSTSAEGSTADMEGHIGSTVKMEKLDSEDLDRQIFTSTGLLETLGDAASQTMETLETLGDAAKTLGDAATQKFQKFCALLQGSNFPFSKSVQEMIRMFSKTAYTVGLGVMPDDENERVSILGWNVCAYSIQSTEVLLRSKGKPLFGEMASRQTEGLKALVRFAMVNTFYCDQNHIQKHVVRLLSVFSAEHANTGPCLLDLDMFTLLVSVCLSGATMQKGDSATGLKATISTIPIEGHHALRAVLTAHIVQILLTVQIDSQDEESSMDQDGCTSQHAQVMLQAYTRLRTLAGIPVDVQPDAWRLLDVVRTSCLPLLRCATIFFRFVTGIPTPTELQATCLDEFEQLCRYLAVPSDLSSLVSNEQEPIMQDLIKAWCQHPDLKSQLSDTSADVIRFPMVVNRLIELPEDYSDLMNNVSMFTCPKASGAQSDSRAPALCLVCGAVVCSQSYCCQTEIDGETVGACTSHAITCGAGVGLYLRVRECQLLMMSAKNKGCVHQTPYLDEYGEPDLNLRRGNPLHLSQEHYNQLHETWLSHSIPSQVAHRLEANNSLLTIDWQNL</sequence>
<accession>A0A914B784</accession>
<dbReference type="Gene3D" id="3.30.1390.10">
    <property type="match status" value="1"/>
</dbReference>
<evidence type="ECO:0000256" key="4">
    <source>
        <dbReference type="ARBA" id="ARBA00022723"/>
    </source>
</evidence>
<dbReference type="GO" id="GO:0016567">
    <property type="term" value="P:protein ubiquitination"/>
    <property type="evidence" value="ECO:0007669"/>
    <property type="project" value="UniProtKB-UniRule"/>
</dbReference>
<dbReference type="GO" id="GO:0071596">
    <property type="term" value="P:ubiquitin-dependent protein catabolic process via the N-end rule pathway"/>
    <property type="evidence" value="ECO:0007669"/>
    <property type="project" value="UniProtKB-UniRule"/>
</dbReference>
<comment type="catalytic activity">
    <reaction evidence="1 10">
        <text>S-ubiquitinyl-[E2 ubiquitin-conjugating enzyme]-L-cysteine + [acceptor protein]-L-lysine = [E2 ubiquitin-conjugating enzyme]-L-cysteine + N(6)-ubiquitinyl-[acceptor protein]-L-lysine.</text>
        <dbReference type="EC" id="2.3.2.27"/>
    </reaction>
</comment>
<evidence type="ECO:0000256" key="7">
    <source>
        <dbReference type="ARBA" id="ARBA00022833"/>
    </source>
</evidence>
<dbReference type="SUPFAM" id="SSF54736">
    <property type="entry name" value="ClpS-like"/>
    <property type="match status" value="1"/>
</dbReference>
<evidence type="ECO:0000256" key="2">
    <source>
        <dbReference type="ARBA" id="ARBA00004906"/>
    </source>
</evidence>
<dbReference type="GO" id="GO:0000151">
    <property type="term" value="C:ubiquitin ligase complex"/>
    <property type="evidence" value="ECO:0007669"/>
    <property type="project" value="TreeGrafter"/>
</dbReference>
<dbReference type="Pfam" id="PF02617">
    <property type="entry name" value="ClpS"/>
    <property type="match status" value="1"/>
</dbReference>
<evidence type="ECO:0000256" key="9">
    <source>
        <dbReference type="PROSITE-ProRule" id="PRU00508"/>
    </source>
</evidence>
<dbReference type="GO" id="GO:0008270">
    <property type="term" value="F:zinc ion binding"/>
    <property type="evidence" value="ECO:0007669"/>
    <property type="project" value="UniProtKB-UniRule"/>
</dbReference>
<dbReference type="Proteomes" id="UP000887568">
    <property type="component" value="Unplaced"/>
</dbReference>
<comment type="similarity">
    <text evidence="8 10">Belongs to the E3 ubiquitin-protein ligase UBR1-like family.</text>
</comment>
<evidence type="ECO:0000313" key="14">
    <source>
        <dbReference type="Proteomes" id="UP000887568"/>
    </source>
</evidence>
<dbReference type="RefSeq" id="XP_038072008.1">
    <property type="nucleotide sequence ID" value="XM_038216080.1"/>
</dbReference>
<dbReference type="OMA" id="GEASYMC"/>
<dbReference type="RefSeq" id="XP_038072009.1">
    <property type="nucleotide sequence ID" value="XM_038216081.1"/>
</dbReference>
<dbReference type="SUPFAM" id="SSF46785">
    <property type="entry name" value="Winged helix' DNA-binding domain"/>
    <property type="match status" value="1"/>
</dbReference>
<dbReference type="GO" id="GO:0005737">
    <property type="term" value="C:cytoplasm"/>
    <property type="evidence" value="ECO:0007669"/>
    <property type="project" value="TreeGrafter"/>
</dbReference>